<dbReference type="Pfam" id="PF02782">
    <property type="entry name" value="FGGY_C"/>
    <property type="match status" value="1"/>
</dbReference>
<evidence type="ECO:0000259" key="5">
    <source>
        <dbReference type="Pfam" id="PF00370"/>
    </source>
</evidence>
<gene>
    <name evidence="7" type="primary">xylB</name>
    <name evidence="7" type="ORF">NCCP602_01630</name>
</gene>
<evidence type="ECO:0000256" key="2">
    <source>
        <dbReference type="ARBA" id="ARBA00022629"/>
    </source>
</evidence>
<keyword evidence="3" id="KW-0808">Transferase</keyword>
<protein>
    <submittedName>
        <fullName evidence="7">Xylulokinase</fullName>
    </submittedName>
</protein>
<dbReference type="RefSeq" id="WP_339391204.1">
    <property type="nucleotide sequence ID" value="NZ_BAAAAF010000001.1"/>
</dbReference>
<evidence type="ECO:0000313" key="8">
    <source>
        <dbReference type="Proteomes" id="UP001498238"/>
    </source>
</evidence>
<comment type="caution">
    <text evidence="7">The sequence shown here is derived from an EMBL/GenBank/DDBJ whole genome shotgun (WGS) entry which is preliminary data.</text>
</comment>
<dbReference type="PANTHER" id="PTHR43095">
    <property type="entry name" value="SUGAR KINASE"/>
    <property type="match status" value="1"/>
</dbReference>
<dbReference type="Pfam" id="PF00370">
    <property type="entry name" value="FGGY_N"/>
    <property type="match status" value="1"/>
</dbReference>
<keyword evidence="4" id="KW-0418">Kinase</keyword>
<comment type="similarity">
    <text evidence="1">Belongs to the FGGY kinase family.</text>
</comment>
<dbReference type="InterPro" id="IPR043129">
    <property type="entry name" value="ATPase_NBD"/>
</dbReference>
<keyword evidence="8" id="KW-1185">Reference proteome</keyword>
<feature type="domain" description="Carbohydrate kinase FGGY N-terminal" evidence="5">
    <location>
        <begin position="6"/>
        <end position="236"/>
    </location>
</feature>
<dbReference type="SUPFAM" id="SSF53067">
    <property type="entry name" value="Actin-like ATPase domain"/>
    <property type="match status" value="2"/>
</dbReference>
<evidence type="ECO:0000256" key="4">
    <source>
        <dbReference type="ARBA" id="ARBA00022777"/>
    </source>
</evidence>
<evidence type="ECO:0000256" key="3">
    <source>
        <dbReference type="ARBA" id="ARBA00022679"/>
    </source>
</evidence>
<dbReference type="CDD" id="cd00366">
    <property type="entry name" value="ASKHA_NBD_FGGY"/>
    <property type="match status" value="1"/>
</dbReference>
<dbReference type="InterPro" id="IPR018485">
    <property type="entry name" value="FGGY_C"/>
</dbReference>
<evidence type="ECO:0000313" key="7">
    <source>
        <dbReference type="EMBL" id="GAA0034202.1"/>
    </source>
</evidence>
<reference evidence="7 8" key="1">
    <citation type="submission" date="2024-01" db="EMBL/GenBank/DDBJ databases">
        <title>Characterization of antibiotic resistant novel bacterial strains and their environmental applications.</title>
        <authorList>
            <person name="Manzoor S."/>
            <person name="Abbas S."/>
            <person name="Arshad M."/>
            <person name="Ahmed I."/>
        </authorList>
    </citation>
    <scope>NUCLEOTIDE SEQUENCE [LARGE SCALE GENOMIC DNA]</scope>
    <source>
        <strain evidence="7 8">NCCP-602</strain>
    </source>
</reference>
<keyword evidence="2" id="KW-0859">Xylose metabolism</keyword>
<dbReference type="Proteomes" id="UP001498238">
    <property type="component" value="Unassembled WGS sequence"/>
</dbReference>
<organism evidence="7 8">
    <name type="scientific">Brevibacterium metallidurans</name>
    <dbReference type="NCBI Taxonomy" id="1482676"/>
    <lineage>
        <taxon>Bacteria</taxon>
        <taxon>Bacillati</taxon>
        <taxon>Actinomycetota</taxon>
        <taxon>Actinomycetes</taxon>
        <taxon>Micrococcales</taxon>
        <taxon>Brevibacteriaceae</taxon>
        <taxon>Brevibacterium</taxon>
    </lineage>
</organism>
<evidence type="ECO:0000259" key="6">
    <source>
        <dbReference type="Pfam" id="PF02782"/>
    </source>
</evidence>
<dbReference type="Gene3D" id="3.30.420.40">
    <property type="match status" value="2"/>
</dbReference>
<proteinExistence type="inferred from homology"/>
<dbReference type="InterPro" id="IPR018484">
    <property type="entry name" value="FGGY_N"/>
</dbReference>
<accession>A0ABN0SIH2</accession>
<dbReference type="EMBL" id="BAAAAF010000001">
    <property type="protein sequence ID" value="GAA0034202.1"/>
    <property type="molecule type" value="Genomic_DNA"/>
</dbReference>
<keyword evidence="2" id="KW-0119">Carbohydrate metabolism</keyword>
<dbReference type="InterPro" id="IPR000577">
    <property type="entry name" value="Carb_kinase_FGGY"/>
</dbReference>
<dbReference type="InterPro" id="IPR050406">
    <property type="entry name" value="FGGY_Carb_Kinase"/>
</dbReference>
<dbReference type="PIRSF" id="PIRSF000538">
    <property type="entry name" value="GlpK"/>
    <property type="match status" value="1"/>
</dbReference>
<sequence>MSTAILLGIDVGTSGVKVVASTLDGRMLRDGVARYPTAVGTGDSGAEQDAEAWWSALAEICSRVVADSPVASVAVTSQAPTLVPIDDEGQAIGPALTWLDRRAVDQGARIAQIAPGHRHGSDPFFGTAKLAWLIEERPEIAARTEQVLSANGFIAFRLTGAATLDDSTASLMQGFDETTGRFDDRLLGTGLGVELLPEVVPTTEIIGHVTADASAATGIPEGTPVAAGAIDSVGSALEAGALEVGDPLVEMSGFSSVTMLAVPRATAVPGFIHSRHCIPDVDLLITAQVTAGATVDWLNRTVGGDSDLREIGPLRQRSRPSRLTFVPALAGERTPSWNQRTRGLIDGIDLASDGVDIMLAAMEGNALALATDIGVLRERGFDVRTMLSTGGGSASDVWMQIKADVLQLGVGRPRAGHGAAHGAAFLGGISVGILGIDDIRGFGGEVESTFTPDPMKASPYAKKLKRFETLLEMARNR</sequence>
<dbReference type="PANTHER" id="PTHR43095:SF5">
    <property type="entry name" value="XYLULOSE KINASE"/>
    <property type="match status" value="1"/>
</dbReference>
<evidence type="ECO:0000256" key="1">
    <source>
        <dbReference type="ARBA" id="ARBA00009156"/>
    </source>
</evidence>
<feature type="domain" description="Carbohydrate kinase FGGY C-terminal" evidence="6">
    <location>
        <begin position="255"/>
        <end position="430"/>
    </location>
</feature>
<name>A0ABN0SIH2_9MICO</name>